<name>A0ABX0GUR9_9ACTN</name>
<evidence type="ECO:0000259" key="2">
    <source>
        <dbReference type="PROSITE" id="PS50975"/>
    </source>
</evidence>
<evidence type="ECO:0000256" key="1">
    <source>
        <dbReference type="PROSITE-ProRule" id="PRU00409"/>
    </source>
</evidence>
<dbReference type="EMBL" id="JAANNP010000007">
    <property type="protein sequence ID" value="NHC14512.1"/>
    <property type="molecule type" value="Genomic_DNA"/>
</dbReference>
<gene>
    <name evidence="3" type="ORF">G9H71_12050</name>
</gene>
<keyword evidence="1" id="KW-0067">ATP-binding</keyword>
<feature type="domain" description="ATP-grasp" evidence="2">
    <location>
        <begin position="87"/>
        <end position="278"/>
    </location>
</feature>
<sequence length="280" mass="29955">MPKPDAEIPLVVEALRGRGLEVAVQPWGDVGESGTAWADVPLAVVKSPWDYFDDRDGFVRWAYDTAGVTGLVNPPDVLEWNSHKSYLLDLQKAGVAVLDTVLVRQGADDDEQAAALGRLSGEVVIKPAVSGGAWGALRTPAGAAAAADHLRSLTADEDVLVQRFDPSVLSAGEASLIYFGGRFSHAIRKVPAEGDYRVQEFYGGRVLAHEPSPRELEVASAALRVAPSGELAYARVDLVRLDAEPAVMELELIEPELFLPHSDGAVERYADALVALLPKA</sequence>
<dbReference type="InterPro" id="IPR011761">
    <property type="entry name" value="ATP-grasp"/>
</dbReference>
<keyword evidence="4" id="KW-1185">Reference proteome</keyword>
<dbReference type="PANTHER" id="PTHR39217">
    <property type="match status" value="1"/>
</dbReference>
<dbReference type="PROSITE" id="PS50975">
    <property type="entry name" value="ATP_GRASP"/>
    <property type="match status" value="1"/>
</dbReference>
<organism evidence="3 4">
    <name type="scientific">Motilibacter deserti</name>
    <dbReference type="NCBI Taxonomy" id="2714956"/>
    <lineage>
        <taxon>Bacteria</taxon>
        <taxon>Bacillati</taxon>
        <taxon>Actinomycetota</taxon>
        <taxon>Actinomycetes</taxon>
        <taxon>Motilibacterales</taxon>
        <taxon>Motilibacteraceae</taxon>
        <taxon>Motilibacter</taxon>
    </lineage>
</organism>
<dbReference type="InterPro" id="IPR004218">
    <property type="entry name" value="GSHS_ATP-bd"/>
</dbReference>
<dbReference type="SUPFAM" id="SSF56059">
    <property type="entry name" value="Glutathione synthetase ATP-binding domain-like"/>
    <property type="match status" value="1"/>
</dbReference>
<evidence type="ECO:0000313" key="4">
    <source>
        <dbReference type="Proteomes" id="UP000800981"/>
    </source>
</evidence>
<dbReference type="Pfam" id="PF02955">
    <property type="entry name" value="GSH-S_ATP"/>
    <property type="match status" value="1"/>
</dbReference>
<comment type="caution">
    <text evidence="3">The sequence shown here is derived from an EMBL/GenBank/DDBJ whole genome shotgun (WGS) entry which is preliminary data.</text>
</comment>
<dbReference type="Gene3D" id="3.30.470.20">
    <property type="entry name" value="ATP-grasp fold, B domain"/>
    <property type="match status" value="1"/>
</dbReference>
<keyword evidence="1" id="KW-0547">Nucleotide-binding</keyword>
<dbReference type="InterPro" id="IPR053191">
    <property type="entry name" value="DcsG_Biosynth_Enzyme"/>
</dbReference>
<evidence type="ECO:0000313" key="3">
    <source>
        <dbReference type="EMBL" id="NHC14512.1"/>
    </source>
</evidence>
<proteinExistence type="predicted"/>
<protein>
    <recommendedName>
        <fullName evidence="2">ATP-grasp domain-containing protein</fullName>
    </recommendedName>
</protein>
<dbReference type="PANTHER" id="PTHR39217:SF1">
    <property type="entry name" value="GLUTATHIONE SYNTHETASE"/>
    <property type="match status" value="1"/>
</dbReference>
<reference evidence="3 4" key="1">
    <citation type="submission" date="2020-03" db="EMBL/GenBank/DDBJ databases">
        <title>Two novel Motilibacter sp.</title>
        <authorList>
            <person name="Liu S."/>
        </authorList>
    </citation>
    <scope>NUCLEOTIDE SEQUENCE [LARGE SCALE GENOMIC DNA]</scope>
    <source>
        <strain evidence="3 4">E257</strain>
    </source>
</reference>
<accession>A0ABX0GUR9</accession>
<dbReference type="Proteomes" id="UP000800981">
    <property type="component" value="Unassembled WGS sequence"/>
</dbReference>